<protein>
    <submittedName>
        <fullName evidence="1">Carbon dioxide concentrating mechanism protein</fullName>
    </submittedName>
</protein>
<dbReference type="GO" id="GO:0043886">
    <property type="term" value="F:structural constituent of carboxysome shell"/>
    <property type="evidence" value="ECO:0007669"/>
    <property type="project" value="UniProtKB-ARBA"/>
</dbReference>
<sequence length="213" mass="22637">MHLPPIHTISTSDIFVNGDVTIHESAVVAPGAILQAAPDSRIIVEEGVCVGMGVILNAYQGDIEIKSGAILGAGVLIIGHGEIGHNACIGSTTTILNTSVEAMTVIPAGSLIGDRSRQAILTAELIEENDQPSLEMLNGSELPVTEAFPDPFLEEADVSIENQPPTTAKTETPPAIEGPVVGQVYINQLLFTLFPERRNQNNSKQNQPQKKKE</sequence>
<dbReference type="RefSeq" id="WP_106455997.1">
    <property type="nucleotide sequence ID" value="NZ_PXOH01000005.1"/>
</dbReference>
<dbReference type="AlphaFoldDB" id="A0A2T1M058"/>
<dbReference type="Gene3D" id="2.160.10.10">
    <property type="entry name" value="Hexapeptide repeat proteins"/>
    <property type="match status" value="1"/>
</dbReference>
<dbReference type="InterPro" id="IPR011004">
    <property type="entry name" value="Trimer_LpxA-like_sf"/>
</dbReference>
<name>A0A2T1M058_9CHRO</name>
<reference evidence="1 2" key="2">
    <citation type="submission" date="2018-03" db="EMBL/GenBank/DDBJ databases">
        <authorList>
            <person name="Keele B.F."/>
        </authorList>
    </citation>
    <scope>NUCLEOTIDE SEQUENCE [LARGE SCALE GENOMIC DNA]</scope>
    <source>
        <strain evidence="1 2">CCALA 016</strain>
    </source>
</reference>
<comment type="caution">
    <text evidence="1">The sequence shown here is derived from an EMBL/GenBank/DDBJ whole genome shotgun (WGS) entry which is preliminary data.</text>
</comment>
<gene>
    <name evidence="1" type="ORF">C7H19_06030</name>
</gene>
<dbReference type="GO" id="GO:0031470">
    <property type="term" value="C:carboxysome"/>
    <property type="evidence" value="ECO:0007669"/>
    <property type="project" value="UniProtKB-ARBA"/>
</dbReference>
<evidence type="ECO:0000313" key="2">
    <source>
        <dbReference type="Proteomes" id="UP000239001"/>
    </source>
</evidence>
<dbReference type="Proteomes" id="UP000239001">
    <property type="component" value="Unassembled WGS sequence"/>
</dbReference>
<dbReference type="OrthoDB" id="481965at2"/>
<organism evidence="1 2">
    <name type="scientific">Aphanothece hegewaldii CCALA 016</name>
    <dbReference type="NCBI Taxonomy" id="2107694"/>
    <lineage>
        <taxon>Bacteria</taxon>
        <taxon>Bacillati</taxon>
        <taxon>Cyanobacteriota</taxon>
        <taxon>Cyanophyceae</taxon>
        <taxon>Oscillatoriophycideae</taxon>
        <taxon>Chroococcales</taxon>
        <taxon>Aphanothecaceae</taxon>
        <taxon>Aphanothece</taxon>
    </lineage>
</organism>
<dbReference type="SUPFAM" id="SSF51161">
    <property type="entry name" value="Trimeric LpxA-like enzymes"/>
    <property type="match status" value="1"/>
</dbReference>
<keyword evidence="2" id="KW-1185">Reference proteome</keyword>
<dbReference type="EMBL" id="PXOH01000005">
    <property type="protein sequence ID" value="PSF38030.1"/>
    <property type="molecule type" value="Genomic_DNA"/>
</dbReference>
<evidence type="ECO:0000313" key="1">
    <source>
        <dbReference type="EMBL" id="PSF38030.1"/>
    </source>
</evidence>
<reference evidence="1 2" key="1">
    <citation type="submission" date="2018-03" db="EMBL/GenBank/DDBJ databases">
        <title>The ancient ancestry and fast evolution of plastids.</title>
        <authorList>
            <person name="Moore K.R."/>
            <person name="Magnabosco C."/>
            <person name="Momper L."/>
            <person name="Gold D.A."/>
            <person name="Bosak T."/>
            <person name="Fournier G.P."/>
        </authorList>
    </citation>
    <scope>NUCLEOTIDE SEQUENCE [LARGE SCALE GENOMIC DNA]</scope>
    <source>
        <strain evidence="1 2">CCALA 016</strain>
    </source>
</reference>
<accession>A0A2T1M058</accession>
<proteinExistence type="predicted"/>